<keyword evidence="3" id="KW-0443">Lipid metabolism</keyword>
<dbReference type="GO" id="GO:0046486">
    <property type="term" value="P:glycerolipid metabolic process"/>
    <property type="evidence" value="ECO:0007669"/>
    <property type="project" value="UniProtKB-ARBA"/>
</dbReference>
<dbReference type="PANTHER" id="PTHR24185:SF1">
    <property type="entry name" value="CALCIUM-INDEPENDENT PHOSPHOLIPASE A2-GAMMA"/>
    <property type="match status" value="1"/>
</dbReference>
<feature type="domain" description="PNPLA" evidence="5">
    <location>
        <begin position="379"/>
        <end position="589"/>
    </location>
</feature>
<keyword evidence="1" id="KW-0378">Hydrolase</keyword>
<dbReference type="EMBL" id="KL584867">
    <property type="protein sequence ID" value="KEQ57862.1"/>
    <property type="molecule type" value="Genomic_DNA"/>
</dbReference>
<dbReference type="InterPro" id="IPR016035">
    <property type="entry name" value="Acyl_Trfase/lysoPLipase"/>
</dbReference>
<dbReference type="STRING" id="1043003.A0A074VJR4"/>
<evidence type="ECO:0000256" key="4">
    <source>
        <dbReference type="PROSITE-ProRule" id="PRU01161"/>
    </source>
</evidence>
<dbReference type="SUPFAM" id="SSF52151">
    <property type="entry name" value="FabD/lysophospholipase-like"/>
    <property type="match status" value="1"/>
</dbReference>
<reference evidence="6 7" key="1">
    <citation type="journal article" date="2014" name="BMC Genomics">
        <title>Genome sequencing of four Aureobasidium pullulans varieties: biotechnological potential, stress tolerance, and description of new species.</title>
        <authorList>
            <person name="Gostin Ar C."/>
            <person name="Ohm R.A."/>
            <person name="Kogej T."/>
            <person name="Sonjak S."/>
            <person name="Turk M."/>
            <person name="Zajc J."/>
            <person name="Zalar P."/>
            <person name="Grube M."/>
            <person name="Sun H."/>
            <person name="Han J."/>
            <person name="Sharma A."/>
            <person name="Chiniquy J."/>
            <person name="Ngan C.Y."/>
            <person name="Lipzen A."/>
            <person name="Barry K."/>
            <person name="Grigoriev I.V."/>
            <person name="Gunde-Cimerman N."/>
        </authorList>
    </citation>
    <scope>NUCLEOTIDE SEQUENCE [LARGE SCALE GENOMIC DNA]</scope>
    <source>
        <strain evidence="6 7">CBS 110374</strain>
    </source>
</reference>
<gene>
    <name evidence="6" type="ORF">M437DRAFT_70470</name>
</gene>
<keyword evidence="7" id="KW-1185">Reference proteome</keyword>
<dbReference type="GO" id="GO:0006631">
    <property type="term" value="P:fatty acid metabolic process"/>
    <property type="evidence" value="ECO:0007669"/>
    <property type="project" value="TreeGrafter"/>
</dbReference>
<dbReference type="PROSITE" id="PS51635">
    <property type="entry name" value="PNPLA"/>
    <property type="match status" value="1"/>
</dbReference>
<accession>A0A074VJR4</accession>
<evidence type="ECO:0000313" key="6">
    <source>
        <dbReference type="EMBL" id="KEQ57862.1"/>
    </source>
</evidence>
<evidence type="ECO:0000256" key="2">
    <source>
        <dbReference type="ARBA" id="ARBA00022963"/>
    </source>
</evidence>
<protein>
    <submittedName>
        <fullName evidence="6">FabD/lysophospholipase-like protein</fullName>
    </submittedName>
</protein>
<dbReference type="GO" id="GO:0016020">
    <property type="term" value="C:membrane"/>
    <property type="evidence" value="ECO:0007669"/>
    <property type="project" value="TreeGrafter"/>
</dbReference>
<name>A0A074VJR4_AURM1</name>
<comment type="caution">
    <text evidence="4">Lacks conserved residue(s) required for the propagation of feature annotation.</text>
</comment>
<organism evidence="6 7">
    <name type="scientific">Aureobasidium melanogenum (strain CBS 110374)</name>
    <name type="common">Aureobasidium pullulans var. melanogenum</name>
    <dbReference type="NCBI Taxonomy" id="1043003"/>
    <lineage>
        <taxon>Eukaryota</taxon>
        <taxon>Fungi</taxon>
        <taxon>Dikarya</taxon>
        <taxon>Ascomycota</taxon>
        <taxon>Pezizomycotina</taxon>
        <taxon>Dothideomycetes</taxon>
        <taxon>Dothideomycetidae</taxon>
        <taxon>Dothideales</taxon>
        <taxon>Saccotheciaceae</taxon>
        <taxon>Aureobasidium</taxon>
    </lineage>
</organism>
<dbReference type="Gene3D" id="3.40.1090.10">
    <property type="entry name" value="Cytosolic phospholipase A2 catalytic domain"/>
    <property type="match status" value="1"/>
</dbReference>
<proteinExistence type="predicted"/>
<feature type="short sequence motif" description="GXSXG" evidence="4">
    <location>
        <begin position="419"/>
        <end position="423"/>
    </location>
</feature>
<dbReference type="HOGENOM" id="CLU_406499_0_0_1"/>
<sequence length="676" mass="76261">MADEFEVKREQRRSIITLVRYGPGGPPPTVVQYADSERHVYPIEFNTASWTGIEWTVHLGETLSLPELQMLTQSRLVQCAHSFSDAVVFLAEDLLSASLIYLEWLACCLPSESVRHLRPAALIIIGGSASDIEYFLRHCATQQDAGVRTSNEQRTDLFDNIKIEQVKNFARSINLLPPRITQHVAWGHIRDSHKVSRRLRSNHGWLWTLSDFQQLASAWKATGSMPNIVLQLTDPWPPGKFSLSSVLSSVDSNVRSNDQRFDTVLNARASLVSSYLMRHSFQSRHWTVPGKSSQTNMFAEDQFRLRYLPLATSIVRSSFEQSEKFTSAAISERTAGWRTPEEHIGVASASSIRQNSTSNSFANTAGILLGYSMEPDVQLVSWSSGLTCFRVDTILEHLLDKIGLRETVHISSFFDLLVGSSIGGICALGIGTKKWSLKDCRVKFLKFAEQLFVRKSRWARLLSYFTGGWSDVLNIAVKLIFFDSIYDSAPIERILVESFGDASLMIQDDLEHPTRVAVVVNQASTSETTIFTNYNKSRHRRTGAYRWPSMDSSYQLPRIWEVFWKSMILLGEVYQNGGLSHNNPSAIAASEANMLAPSQYNDPSVVSVGCGRFSTAPLTRMSVFRRYIKVLEESLSATRQHEVTKMQRHGRLENLLRLNPRLDMDEVLLNEQSSMS</sequence>
<evidence type="ECO:0000313" key="7">
    <source>
        <dbReference type="Proteomes" id="UP000030672"/>
    </source>
</evidence>
<evidence type="ECO:0000259" key="5">
    <source>
        <dbReference type="PROSITE" id="PS51635"/>
    </source>
</evidence>
<dbReference type="PANTHER" id="PTHR24185">
    <property type="entry name" value="CALCIUM-INDEPENDENT PHOSPHOLIPASE A2-GAMMA"/>
    <property type="match status" value="1"/>
</dbReference>
<dbReference type="Proteomes" id="UP000030672">
    <property type="component" value="Unassembled WGS sequence"/>
</dbReference>
<dbReference type="RefSeq" id="XP_040874886.1">
    <property type="nucleotide sequence ID" value="XM_041025461.1"/>
</dbReference>
<dbReference type="AlphaFoldDB" id="A0A074VJR4"/>
<dbReference type="GeneID" id="63918834"/>
<keyword evidence="2" id="KW-0442">Lipid degradation</keyword>
<evidence type="ECO:0000256" key="3">
    <source>
        <dbReference type="ARBA" id="ARBA00023098"/>
    </source>
</evidence>
<evidence type="ECO:0000256" key="1">
    <source>
        <dbReference type="ARBA" id="ARBA00022801"/>
    </source>
</evidence>
<dbReference type="GO" id="GO:0016042">
    <property type="term" value="P:lipid catabolic process"/>
    <property type="evidence" value="ECO:0007669"/>
    <property type="project" value="UniProtKB-KW"/>
</dbReference>
<dbReference type="GO" id="GO:0004620">
    <property type="term" value="F:phospholipase activity"/>
    <property type="evidence" value="ECO:0007669"/>
    <property type="project" value="TreeGrafter"/>
</dbReference>
<dbReference type="InterPro" id="IPR002641">
    <property type="entry name" value="PNPLA_dom"/>
</dbReference>